<evidence type="ECO:0000313" key="2">
    <source>
        <dbReference type="EMBL" id="MEQ2293130.1"/>
    </source>
</evidence>
<feature type="non-terminal residue" evidence="2">
    <location>
        <position position="1"/>
    </location>
</feature>
<keyword evidence="3" id="KW-1185">Reference proteome</keyword>
<name>A0ABV0YHP6_9TELE</name>
<reference evidence="2 3" key="1">
    <citation type="submission" date="2021-06" db="EMBL/GenBank/DDBJ databases">
        <authorList>
            <person name="Palmer J.M."/>
        </authorList>
    </citation>
    <scope>NUCLEOTIDE SEQUENCE [LARGE SCALE GENOMIC DNA]</scope>
    <source>
        <strain evidence="2 3">AS_MEX2019</strain>
        <tissue evidence="2">Muscle</tissue>
    </source>
</reference>
<comment type="caution">
    <text evidence="2">The sequence shown here is derived from an EMBL/GenBank/DDBJ whole genome shotgun (WGS) entry which is preliminary data.</text>
</comment>
<feature type="compositionally biased region" description="Basic and acidic residues" evidence="1">
    <location>
        <begin position="65"/>
        <end position="75"/>
    </location>
</feature>
<evidence type="ECO:0000256" key="1">
    <source>
        <dbReference type="SAM" id="MobiDB-lite"/>
    </source>
</evidence>
<proteinExistence type="predicted"/>
<protein>
    <recommendedName>
        <fullName evidence="4">Serine-threonine/tyrosine-protein kinase catalytic domain-containing protein</fullName>
    </recommendedName>
</protein>
<sequence>YHLMKLCWSLEPTHRPTFKTIGQLIKSLLPLTNDMLPCRSDQVMYKNIDECRQEEEEEVRGSALKRKEEQDHHDDCEDGEEREPTMNNIYQLS</sequence>
<accession>A0ABV0YHP6</accession>
<evidence type="ECO:0000313" key="3">
    <source>
        <dbReference type="Proteomes" id="UP001469553"/>
    </source>
</evidence>
<gene>
    <name evidence="2" type="ORF">AMECASPLE_030078</name>
</gene>
<dbReference type="EMBL" id="JAHRIP010031745">
    <property type="protein sequence ID" value="MEQ2293130.1"/>
    <property type="molecule type" value="Genomic_DNA"/>
</dbReference>
<organism evidence="2 3">
    <name type="scientific">Ameca splendens</name>
    <dbReference type="NCBI Taxonomy" id="208324"/>
    <lineage>
        <taxon>Eukaryota</taxon>
        <taxon>Metazoa</taxon>
        <taxon>Chordata</taxon>
        <taxon>Craniata</taxon>
        <taxon>Vertebrata</taxon>
        <taxon>Euteleostomi</taxon>
        <taxon>Actinopterygii</taxon>
        <taxon>Neopterygii</taxon>
        <taxon>Teleostei</taxon>
        <taxon>Neoteleostei</taxon>
        <taxon>Acanthomorphata</taxon>
        <taxon>Ovalentaria</taxon>
        <taxon>Atherinomorphae</taxon>
        <taxon>Cyprinodontiformes</taxon>
        <taxon>Goodeidae</taxon>
        <taxon>Ameca</taxon>
    </lineage>
</organism>
<evidence type="ECO:0008006" key="4">
    <source>
        <dbReference type="Google" id="ProtNLM"/>
    </source>
</evidence>
<dbReference type="Proteomes" id="UP001469553">
    <property type="component" value="Unassembled WGS sequence"/>
</dbReference>
<feature type="region of interest" description="Disordered" evidence="1">
    <location>
        <begin position="52"/>
        <end position="93"/>
    </location>
</feature>